<keyword evidence="6 9" id="KW-1133">Transmembrane helix</keyword>
<dbReference type="Gene3D" id="3.90.550.10">
    <property type="entry name" value="Spore Coat Polysaccharide Biosynthesis Protein SpsA, Chain A"/>
    <property type="match status" value="1"/>
</dbReference>
<dbReference type="Pfam" id="PF00535">
    <property type="entry name" value="Glycos_transf_2"/>
    <property type="match status" value="1"/>
</dbReference>
<keyword evidence="4 11" id="KW-0808">Transferase</keyword>
<dbReference type="InterPro" id="IPR050256">
    <property type="entry name" value="Glycosyltransferase_2"/>
</dbReference>
<evidence type="ECO:0000256" key="6">
    <source>
        <dbReference type="ARBA" id="ARBA00022989"/>
    </source>
</evidence>
<dbReference type="InterPro" id="IPR001173">
    <property type="entry name" value="Glyco_trans_2-like"/>
</dbReference>
<dbReference type="GO" id="GO:0016757">
    <property type="term" value="F:glycosyltransferase activity"/>
    <property type="evidence" value="ECO:0007669"/>
    <property type="project" value="UniProtKB-KW"/>
</dbReference>
<feature type="domain" description="Glycosyltransferase 2-like" evidence="10">
    <location>
        <begin position="4"/>
        <end position="168"/>
    </location>
</feature>
<keyword evidence="7 9" id="KW-0472">Membrane</keyword>
<evidence type="ECO:0000256" key="7">
    <source>
        <dbReference type="ARBA" id="ARBA00023136"/>
    </source>
</evidence>
<keyword evidence="5 9" id="KW-0812">Transmembrane</keyword>
<evidence type="ECO:0000256" key="1">
    <source>
        <dbReference type="ARBA" id="ARBA00004651"/>
    </source>
</evidence>
<feature type="transmembrane region" description="Helical" evidence="9">
    <location>
        <begin position="231"/>
        <end position="256"/>
    </location>
</feature>
<evidence type="ECO:0000256" key="5">
    <source>
        <dbReference type="ARBA" id="ARBA00022692"/>
    </source>
</evidence>
<sequence>MLLSVIVPCYNETAVIDATWTRLSQVLRENGDRNGYEYELIFVDDGSRDDTLEKLKSAASKDTHVRYISFSRNFGKEAAMLAGLTYAGGDCVVIMDADLQHPPELIPEMIQWYRQGYDQVIAKRNRKGDNRRATLMAHLYYRIVNHIVDVKMVDGVGDFRLLSRKAVDGLLAMQEYNRFSKGLFSWIGFKEKIIEYENMQRAAGETKWSFKKLLSYGIDGLISFNNKPLRACFIMGGLLVVISVIYILITLIQIILHGIVVPGYFTTICAILIIGGVQLISVGVLGEYIGRIYYEVKRRPHFLVADTNARLKGADKKVDQNENNS</sequence>
<evidence type="ECO:0000256" key="4">
    <source>
        <dbReference type="ARBA" id="ARBA00022679"/>
    </source>
</evidence>
<keyword evidence="3" id="KW-0328">Glycosyltransferase</keyword>
<keyword evidence="12" id="KW-1185">Reference proteome</keyword>
<comment type="subcellular location">
    <subcellularLocation>
        <location evidence="1">Cell membrane</location>
        <topology evidence="1">Multi-pass membrane protein</topology>
    </subcellularLocation>
</comment>
<dbReference type="PANTHER" id="PTHR48090:SF8">
    <property type="entry name" value="GLYCOSYLTRANSFERASE CSBB-RELATED"/>
    <property type="match status" value="1"/>
</dbReference>
<name>A0A7W8M3D3_9FIRM</name>
<evidence type="ECO:0000256" key="9">
    <source>
        <dbReference type="SAM" id="Phobius"/>
    </source>
</evidence>
<dbReference type="InterPro" id="IPR029044">
    <property type="entry name" value="Nucleotide-diphossugar_trans"/>
</dbReference>
<dbReference type="RefSeq" id="WP_183770139.1">
    <property type="nucleotide sequence ID" value="NZ_CAWVEG010000108.1"/>
</dbReference>
<dbReference type="PANTHER" id="PTHR48090">
    <property type="entry name" value="UNDECAPRENYL-PHOSPHATE 4-DEOXY-4-FORMAMIDO-L-ARABINOSE TRANSFERASE-RELATED"/>
    <property type="match status" value="1"/>
</dbReference>
<dbReference type="SUPFAM" id="SSF53448">
    <property type="entry name" value="Nucleotide-diphospho-sugar transferases"/>
    <property type="match status" value="1"/>
</dbReference>
<feature type="transmembrane region" description="Helical" evidence="9">
    <location>
        <begin position="262"/>
        <end position="289"/>
    </location>
</feature>
<dbReference type="FunFam" id="3.90.550.10:FF:000079">
    <property type="entry name" value="Probable glycosyl transferase"/>
    <property type="match status" value="1"/>
</dbReference>
<protein>
    <submittedName>
        <fullName evidence="11">Glycosyltransferase involved in cell wall biosynthesis</fullName>
    </submittedName>
</protein>
<comment type="caution">
    <text evidence="11">The sequence shown here is derived from an EMBL/GenBank/DDBJ whole genome shotgun (WGS) entry which is preliminary data.</text>
</comment>
<dbReference type="CDD" id="cd04187">
    <property type="entry name" value="DPM1_like_bac"/>
    <property type="match status" value="1"/>
</dbReference>
<dbReference type="Proteomes" id="UP000543642">
    <property type="component" value="Unassembled WGS sequence"/>
</dbReference>
<reference evidence="11 12" key="1">
    <citation type="submission" date="2020-08" db="EMBL/GenBank/DDBJ databases">
        <title>Genomic Encyclopedia of Type Strains, Phase IV (KMG-IV): sequencing the most valuable type-strain genomes for metagenomic binning, comparative biology and taxonomic classification.</title>
        <authorList>
            <person name="Goeker M."/>
        </authorList>
    </citation>
    <scope>NUCLEOTIDE SEQUENCE [LARGE SCALE GENOMIC DNA]</scope>
    <source>
        <strain evidence="11 12">DSM 106146</strain>
    </source>
</reference>
<organism evidence="11 12">
    <name type="scientific">Catenibacillus scindens</name>
    <dbReference type="NCBI Taxonomy" id="673271"/>
    <lineage>
        <taxon>Bacteria</taxon>
        <taxon>Bacillati</taxon>
        <taxon>Bacillota</taxon>
        <taxon>Clostridia</taxon>
        <taxon>Lachnospirales</taxon>
        <taxon>Lachnospiraceae</taxon>
        <taxon>Catenibacillus</taxon>
    </lineage>
</organism>
<dbReference type="GO" id="GO:0005886">
    <property type="term" value="C:plasma membrane"/>
    <property type="evidence" value="ECO:0007669"/>
    <property type="project" value="UniProtKB-SubCell"/>
</dbReference>
<dbReference type="EMBL" id="JACHFW010000001">
    <property type="protein sequence ID" value="MBB5262945.1"/>
    <property type="molecule type" value="Genomic_DNA"/>
</dbReference>
<gene>
    <name evidence="11" type="ORF">HNP82_000039</name>
</gene>
<evidence type="ECO:0000313" key="11">
    <source>
        <dbReference type="EMBL" id="MBB5262945.1"/>
    </source>
</evidence>
<proteinExistence type="inferred from homology"/>
<accession>A0A7W8M3D3</accession>
<keyword evidence="2" id="KW-1003">Cell membrane</keyword>
<evidence type="ECO:0000256" key="3">
    <source>
        <dbReference type="ARBA" id="ARBA00022676"/>
    </source>
</evidence>
<evidence type="ECO:0000256" key="8">
    <source>
        <dbReference type="ARBA" id="ARBA00038152"/>
    </source>
</evidence>
<comment type="similarity">
    <text evidence="8">Belongs to the glycosyltransferase 2 family. GtrB subfamily.</text>
</comment>
<evidence type="ECO:0000313" key="12">
    <source>
        <dbReference type="Proteomes" id="UP000543642"/>
    </source>
</evidence>
<dbReference type="AlphaFoldDB" id="A0A7W8M3D3"/>
<evidence type="ECO:0000259" key="10">
    <source>
        <dbReference type="Pfam" id="PF00535"/>
    </source>
</evidence>
<evidence type="ECO:0000256" key="2">
    <source>
        <dbReference type="ARBA" id="ARBA00022475"/>
    </source>
</evidence>